<dbReference type="NCBIfam" id="TIGR02985">
    <property type="entry name" value="Sig70_bacteroi1"/>
    <property type="match status" value="1"/>
</dbReference>
<proteinExistence type="inferred from homology"/>
<keyword evidence="8" id="KW-1185">Reference proteome</keyword>
<evidence type="ECO:0000256" key="2">
    <source>
        <dbReference type="ARBA" id="ARBA00023015"/>
    </source>
</evidence>
<dbReference type="InterPro" id="IPR013325">
    <property type="entry name" value="RNA_pol_sigma_r2"/>
</dbReference>
<evidence type="ECO:0000313" key="8">
    <source>
        <dbReference type="Proteomes" id="UP000644010"/>
    </source>
</evidence>
<evidence type="ECO:0000259" key="5">
    <source>
        <dbReference type="Pfam" id="PF04542"/>
    </source>
</evidence>
<name>A0ABR7E9G3_9BACT</name>
<dbReference type="PANTHER" id="PTHR43133">
    <property type="entry name" value="RNA POLYMERASE ECF-TYPE SIGMA FACTO"/>
    <property type="match status" value="1"/>
</dbReference>
<dbReference type="InterPro" id="IPR014284">
    <property type="entry name" value="RNA_pol_sigma-70_dom"/>
</dbReference>
<dbReference type="InterPro" id="IPR039425">
    <property type="entry name" value="RNA_pol_sigma-70-like"/>
</dbReference>
<accession>A0ABR7E9G3</accession>
<dbReference type="Pfam" id="PF04542">
    <property type="entry name" value="Sigma70_r2"/>
    <property type="match status" value="1"/>
</dbReference>
<dbReference type="RefSeq" id="WP_128134069.1">
    <property type="nucleotide sequence ID" value="NZ_JACOOI010000037.1"/>
</dbReference>
<dbReference type="Proteomes" id="UP000644010">
    <property type="component" value="Unassembled WGS sequence"/>
</dbReference>
<keyword evidence="2" id="KW-0805">Transcription regulation</keyword>
<keyword evidence="4" id="KW-0804">Transcription</keyword>
<dbReference type="NCBIfam" id="TIGR02937">
    <property type="entry name" value="sigma70-ECF"/>
    <property type="match status" value="1"/>
</dbReference>
<dbReference type="SUPFAM" id="SSF88659">
    <property type="entry name" value="Sigma3 and sigma4 domains of RNA polymerase sigma factors"/>
    <property type="match status" value="1"/>
</dbReference>
<gene>
    <name evidence="7" type="ORF">H8S77_23235</name>
</gene>
<evidence type="ECO:0000313" key="7">
    <source>
        <dbReference type="EMBL" id="MBC5645793.1"/>
    </source>
</evidence>
<evidence type="ECO:0000256" key="3">
    <source>
        <dbReference type="ARBA" id="ARBA00023082"/>
    </source>
</evidence>
<dbReference type="SUPFAM" id="SSF88946">
    <property type="entry name" value="Sigma2 domain of RNA polymerase sigma factors"/>
    <property type="match status" value="1"/>
</dbReference>
<dbReference type="Pfam" id="PF08281">
    <property type="entry name" value="Sigma70_r4_2"/>
    <property type="match status" value="1"/>
</dbReference>
<dbReference type="InterPro" id="IPR013249">
    <property type="entry name" value="RNA_pol_sigma70_r4_t2"/>
</dbReference>
<dbReference type="InterPro" id="IPR013324">
    <property type="entry name" value="RNA_pol_sigma_r3/r4-like"/>
</dbReference>
<reference evidence="7 8" key="1">
    <citation type="submission" date="2020-08" db="EMBL/GenBank/DDBJ databases">
        <title>Genome public.</title>
        <authorList>
            <person name="Liu C."/>
            <person name="Sun Q."/>
        </authorList>
    </citation>
    <scope>NUCLEOTIDE SEQUENCE [LARGE SCALE GENOMIC DNA]</scope>
    <source>
        <strain evidence="7 8">BX2</strain>
    </source>
</reference>
<feature type="domain" description="RNA polymerase sigma-70 region 2" evidence="5">
    <location>
        <begin position="21"/>
        <end position="84"/>
    </location>
</feature>
<dbReference type="CDD" id="cd06171">
    <property type="entry name" value="Sigma70_r4"/>
    <property type="match status" value="1"/>
</dbReference>
<dbReference type="InterPro" id="IPR014327">
    <property type="entry name" value="RNA_pol_sigma70_bacteroid"/>
</dbReference>
<feature type="domain" description="RNA polymerase sigma factor 70 region 4 type 2" evidence="6">
    <location>
        <begin position="117"/>
        <end position="169"/>
    </location>
</feature>
<sequence>MQVENTDILLKDVRNNFDKIYVLYYSRMFRFAKEYVLFDEDAENIVQDVFLLLWEKREVLDIQISLVSYLFALVKNKSLDYLRHKVIADEYKQELSAKLTALELLNYSFTSDEEIEQILMTAINKLPERCRQVFLKSRIEGKRNREIANELNLTVSTVENQMTIALRKLRVELKDYLPLLLFLLDVK</sequence>
<comment type="similarity">
    <text evidence="1">Belongs to the sigma-70 factor family. ECF subfamily.</text>
</comment>
<dbReference type="Gene3D" id="1.10.1740.10">
    <property type="match status" value="1"/>
</dbReference>
<dbReference type="EMBL" id="JACOOI010000037">
    <property type="protein sequence ID" value="MBC5645793.1"/>
    <property type="molecule type" value="Genomic_DNA"/>
</dbReference>
<protein>
    <submittedName>
        <fullName evidence="7">RNA polymerase sigma-70 factor</fullName>
    </submittedName>
</protein>
<comment type="caution">
    <text evidence="7">The sequence shown here is derived from an EMBL/GenBank/DDBJ whole genome shotgun (WGS) entry which is preliminary data.</text>
</comment>
<dbReference type="PANTHER" id="PTHR43133:SF46">
    <property type="entry name" value="RNA POLYMERASE SIGMA-70 FACTOR ECF SUBFAMILY"/>
    <property type="match status" value="1"/>
</dbReference>
<evidence type="ECO:0000256" key="4">
    <source>
        <dbReference type="ARBA" id="ARBA00023163"/>
    </source>
</evidence>
<dbReference type="InterPro" id="IPR007627">
    <property type="entry name" value="RNA_pol_sigma70_r2"/>
</dbReference>
<dbReference type="Gene3D" id="1.10.10.10">
    <property type="entry name" value="Winged helix-like DNA-binding domain superfamily/Winged helix DNA-binding domain"/>
    <property type="match status" value="1"/>
</dbReference>
<evidence type="ECO:0000256" key="1">
    <source>
        <dbReference type="ARBA" id="ARBA00010641"/>
    </source>
</evidence>
<organism evidence="7 8">
    <name type="scientific">Parabacteroides segnis</name>
    <dbReference type="NCBI Taxonomy" id="2763058"/>
    <lineage>
        <taxon>Bacteria</taxon>
        <taxon>Pseudomonadati</taxon>
        <taxon>Bacteroidota</taxon>
        <taxon>Bacteroidia</taxon>
        <taxon>Bacteroidales</taxon>
        <taxon>Tannerellaceae</taxon>
        <taxon>Parabacteroides</taxon>
    </lineage>
</organism>
<evidence type="ECO:0000259" key="6">
    <source>
        <dbReference type="Pfam" id="PF08281"/>
    </source>
</evidence>
<dbReference type="InterPro" id="IPR036388">
    <property type="entry name" value="WH-like_DNA-bd_sf"/>
</dbReference>
<keyword evidence="3" id="KW-0731">Sigma factor</keyword>